<dbReference type="Proteomes" id="UP000054729">
    <property type="component" value="Unassembled WGS sequence"/>
</dbReference>
<reference evidence="1 2" key="1">
    <citation type="submission" date="2015-11" db="EMBL/GenBank/DDBJ databases">
        <title>Genomic analysis of 38 Legionella species identifies large and diverse effector repertoires.</title>
        <authorList>
            <person name="Burstein D."/>
            <person name="Amaro F."/>
            <person name="Zusman T."/>
            <person name="Lifshitz Z."/>
            <person name="Cohen O."/>
            <person name="Gilbert J.A."/>
            <person name="Pupko T."/>
            <person name="Shuman H.A."/>
            <person name="Segal G."/>
        </authorList>
    </citation>
    <scope>NUCLEOTIDE SEQUENCE [LARGE SCALE GENOMIC DNA]</scope>
    <source>
        <strain evidence="1 2">ATCC 51914</strain>
    </source>
</reference>
<keyword evidence="2" id="KW-1185">Reference proteome</keyword>
<protein>
    <submittedName>
        <fullName evidence="1">Uncharacterized protein</fullName>
    </submittedName>
</protein>
<dbReference type="AlphaFoldDB" id="A0A0W1A4W0"/>
<accession>A0A0W1A4W0</accession>
<organism evidence="1 2">
    <name type="scientific">Legionella waltersii</name>
    <dbReference type="NCBI Taxonomy" id="66969"/>
    <lineage>
        <taxon>Bacteria</taxon>
        <taxon>Pseudomonadati</taxon>
        <taxon>Pseudomonadota</taxon>
        <taxon>Gammaproteobacteria</taxon>
        <taxon>Legionellales</taxon>
        <taxon>Legionellaceae</taxon>
        <taxon>Legionella</taxon>
    </lineage>
</organism>
<proteinExistence type="predicted"/>
<comment type="caution">
    <text evidence="1">The sequence shown here is derived from an EMBL/GenBank/DDBJ whole genome shotgun (WGS) entry which is preliminary data.</text>
</comment>
<evidence type="ECO:0000313" key="2">
    <source>
        <dbReference type="Proteomes" id="UP000054729"/>
    </source>
</evidence>
<evidence type="ECO:0000313" key="1">
    <source>
        <dbReference type="EMBL" id="KTD76382.1"/>
    </source>
</evidence>
<gene>
    <name evidence="1" type="ORF">Lwal_2104</name>
</gene>
<sequence>MLVTAGSESVRLLTCAARFLLCCLNQLPVTAGSELSRARQQADTELSTFTNDAAKAAPFGEAPDHRLLTLREEIRWGTIIGVDSSAVRERIKYFTQSCLNKRTNGIFVRLLF</sequence>
<name>A0A0W1A4W0_9GAMM</name>
<dbReference type="PATRIC" id="fig|66969.6.peg.2291"/>
<dbReference type="EMBL" id="LNZB01000051">
    <property type="protein sequence ID" value="KTD76382.1"/>
    <property type="molecule type" value="Genomic_DNA"/>
</dbReference>